<keyword evidence="5" id="KW-0862">Zinc</keyword>
<dbReference type="GO" id="GO:0000785">
    <property type="term" value="C:chromatin"/>
    <property type="evidence" value="ECO:0007669"/>
    <property type="project" value="TreeGrafter"/>
</dbReference>
<dbReference type="CDD" id="cd12148">
    <property type="entry name" value="fungal_TF_MHR"/>
    <property type="match status" value="1"/>
</dbReference>
<dbReference type="Pfam" id="PF04082">
    <property type="entry name" value="Fungal_trans"/>
    <property type="match status" value="1"/>
</dbReference>
<proteinExistence type="predicted"/>
<dbReference type="InterPro" id="IPR007219">
    <property type="entry name" value="XnlR_reg_dom"/>
</dbReference>
<dbReference type="OrthoDB" id="654211at2759"/>
<organism evidence="9 10">
    <name type="scientific">Aureobasidium namibiae CBS 147.97</name>
    <dbReference type="NCBI Taxonomy" id="1043004"/>
    <lineage>
        <taxon>Eukaryota</taxon>
        <taxon>Fungi</taxon>
        <taxon>Dikarya</taxon>
        <taxon>Ascomycota</taxon>
        <taxon>Pezizomycotina</taxon>
        <taxon>Dothideomycetes</taxon>
        <taxon>Dothideomycetidae</taxon>
        <taxon>Dothideales</taxon>
        <taxon>Saccotheciaceae</taxon>
        <taxon>Aureobasidium</taxon>
    </lineage>
</organism>
<dbReference type="InterPro" id="IPR013087">
    <property type="entry name" value="Znf_C2H2_type"/>
</dbReference>
<reference evidence="9 10" key="1">
    <citation type="journal article" date="2014" name="BMC Genomics">
        <title>Genome sequencing of four Aureobasidium pullulans varieties: biotechnological potential, stress tolerance, and description of new species.</title>
        <authorList>
            <person name="Gostin Ar C."/>
            <person name="Ohm R.A."/>
            <person name="Kogej T."/>
            <person name="Sonjak S."/>
            <person name="Turk M."/>
            <person name="Zajc J."/>
            <person name="Zalar P."/>
            <person name="Grube M."/>
            <person name="Sun H."/>
            <person name="Han J."/>
            <person name="Sharma A."/>
            <person name="Chiniquy J."/>
            <person name="Ngan C.Y."/>
            <person name="Lipzen A."/>
            <person name="Barry K."/>
            <person name="Grigoriev I.V."/>
            <person name="Gunde-Cimerman N."/>
        </authorList>
    </citation>
    <scope>NUCLEOTIDE SEQUENCE [LARGE SCALE GENOMIC DNA]</scope>
    <source>
        <strain evidence="9 10">CBS 147.97</strain>
    </source>
</reference>
<dbReference type="PANTHER" id="PTHR40626:SF10">
    <property type="entry name" value="C2H2-TYPE DOMAIN-CONTAINING PROTEIN"/>
    <property type="match status" value="1"/>
</dbReference>
<dbReference type="Pfam" id="PF00096">
    <property type="entry name" value="zf-C2H2"/>
    <property type="match status" value="1"/>
</dbReference>
<feature type="domain" description="C2H2-type" evidence="8">
    <location>
        <begin position="27"/>
        <end position="54"/>
    </location>
</feature>
<evidence type="ECO:0000256" key="2">
    <source>
        <dbReference type="ARBA" id="ARBA00022723"/>
    </source>
</evidence>
<keyword evidence="6" id="KW-0539">Nucleus</keyword>
<dbReference type="InterPro" id="IPR036236">
    <property type="entry name" value="Znf_C2H2_sf"/>
</dbReference>
<dbReference type="GO" id="GO:0005634">
    <property type="term" value="C:nucleus"/>
    <property type="evidence" value="ECO:0007669"/>
    <property type="project" value="UniProtKB-SubCell"/>
</dbReference>
<keyword evidence="10" id="KW-1185">Reference proteome</keyword>
<dbReference type="AlphaFoldDB" id="A0A074XUF7"/>
<evidence type="ECO:0000256" key="7">
    <source>
        <dbReference type="PROSITE-ProRule" id="PRU00042"/>
    </source>
</evidence>
<dbReference type="SUPFAM" id="SSF57667">
    <property type="entry name" value="beta-beta-alpha zinc fingers"/>
    <property type="match status" value="1"/>
</dbReference>
<evidence type="ECO:0000256" key="1">
    <source>
        <dbReference type="ARBA" id="ARBA00004123"/>
    </source>
</evidence>
<dbReference type="SMART" id="SM00355">
    <property type="entry name" value="ZnF_C2H2"/>
    <property type="match status" value="2"/>
</dbReference>
<evidence type="ECO:0000313" key="10">
    <source>
        <dbReference type="Proteomes" id="UP000027730"/>
    </source>
</evidence>
<dbReference type="EMBL" id="KL584702">
    <property type="protein sequence ID" value="KEQ78266.1"/>
    <property type="molecule type" value="Genomic_DNA"/>
</dbReference>
<dbReference type="GO" id="GO:0000981">
    <property type="term" value="F:DNA-binding transcription factor activity, RNA polymerase II-specific"/>
    <property type="evidence" value="ECO:0007669"/>
    <property type="project" value="InterPro"/>
</dbReference>
<gene>
    <name evidence="9" type="ORF">M436DRAFT_69368</name>
</gene>
<dbReference type="Gene3D" id="3.30.160.60">
    <property type="entry name" value="Classic Zinc Finger"/>
    <property type="match status" value="2"/>
</dbReference>
<sequence>MSNAPEPQVSTNKRRRVDGSIGGANVRLCSHCGRTFKRTEHLSRHVRTHTKEKPFSCNCGASFGRRDLLTRHQRVSGHDPSHAPHDTSAAINTVQQAQSEGSHSNDSNTIVVESLNPRDASRKLSQPHTATPIDQAAFVSNDDQSQNLAQPRYYSAATIPTPLPGINDIMDPCDPVSSLDLSGIDPDIPFRDFASFLDGVGLCVDWSPILERLEEPATIKEIARPTSSNIDVRARAGSPFSSWLPSAPTKDRTTDGVCNISNPRVIDSEARRFDVTEEQRIRLEHAIGLSLHIVDPTFRLPSRHSLTRYIKSFFGGFHLHMPFIHVPTWRLDDHPIEVILGIAAIGAQYCFEKRAAEQLFFAGKALVMKVAGASGTHDAQPLLLDPAGGNDQQTYGIPTVPSSIETIRALLTLMGYATWDPKPKMVHQAFAVRELLTQFLRSEGLQELGVTHPITSTEGEWRSWIVQESSRRTKMVAFSFLHTHSIAYDVYPPLRSNEVGLRLPCSTLEWNAPSAVLWDVARKSISKPQLYFKEALSFLLDHKSEPARLDPIPTPLGNYVLLHGLIQRIHIVRDLSLPVMSDMAALPPEEVEKLERGLRCWTSGWQQAPESSLDPNNENGPIPFTSSSLLALAYARIYLNLGPYRQLHTRDPQRIARALAGCPEIDRSEGVIAALLYATHMLGIPVRLGVDRVAKSQAFFWSVRHSLASLDCAILLSKWLLNLTRTATTNPLNDSEERIWYWVKCIVEEAYAVVDFDEDKPEVLDTSSSAGLALAVLKIWAHFFESNSQWPFINIIGQGLAIYRAMLVQANV</sequence>
<comment type="subcellular location">
    <subcellularLocation>
        <location evidence="1">Nucleus</location>
    </subcellularLocation>
</comment>
<dbReference type="GO" id="GO:0006351">
    <property type="term" value="P:DNA-templated transcription"/>
    <property type="evidence" value="ECO:0007669"/>
    <property type="project" value="InterPro"/>
</dbReference>
<keyword evidence="2" id="KW-0479">Metal-binding</keyword>
<dbReference type="InterPro" id="IPR051059">
    <property type="entry name" value="VerF-like"/>
</dbReference>
<name>A0A074XUF7_9PEZI</name>
<dbReference type="GO" id="GO:0008270">
    <property type="term" value="F:zinc ion binding"/>
    <property type="evidence" value="ECO:0007669"/>
    <property type="project" value="UniProtKB-KW"/>
</dbReference>
<dbReference type="GeneID" id="25414574"/>
<dbReference type="PROSITE" id="PS50157">
    <property type="entry name" value="ZINC_FINGER_C2H2_2"/>
    <property type="match status" value="1"/>
</dbReference>
<keyword evidence="3" id="KW-0677">Repeat</keyword>
<evidence type="ECO:0000256" key="3">
    <source>
        <dbReference type="ARBA" id="ARBA00022737"/>
    </source>
</evidence>
<dbReference type="FunFam" id="3.30.160.60:FF:002343">
    <property type="entry name" value="Zinc finger protein 33A"/>
    <property type="match status" value="1"/>
</dbReference>
<evidence type="ECO:0000256" key="6">
    <source>
        <dbReference type="ARBA" id="ARBA00023242"/>
    </source>
</evidence>
<evidence type="ECO:0000256" key="5">
    <source>
        <dbReference type="ARBA" id="ARBA00022833"/>
    </source>
</evidence>
<keyword evidence="4 7" id="KW-0863">Zinc-finger</keyword>
<accession>A0A074XUF7</accession>
<dbReference type="GO" id="GO:0000978">
    <property type="term" value="F:RNA polymerase II cis-regulatory region sequence-specific DNA binding"/>
    <property type="evidence" value="ECO:0007669"/>
    <property type="project" value="InterPro"/>
</dbReference>
<dbReference type="Proteomes" id="UP000027730">
    <property type="component" value="Unassembled WGS sequence"/>
</dbReference>
<dbReference type="HOGENOM" id="CLU_007784_1_1_1"/>
<protein>
    <recommendedName>
        <fullName evidence="8">C2H2-type domain-containing protein</fullName>
    </recommendedName>
</protein>
<dbReference type="PANTHER" id="PTHR40626">
    <property type="entry name" value="MIP31509P"/>
    <property type="match status" value="1"/>
</dbReference>
<dbReference type="RefSeq" id="XP_013432309.1">
    <property type="nucleotide sequence ID" value="XM_013576855.1"/>
</dbReference>
<evidence type="ECO:0000256" key="4">
    <source>
        <dbReference type="ARBA" id="ARBA00022771"/>
    </source>
</evidence>
<dbReference type="PROSITE" id="PS00028">
    <property type="entry name" value="ZINC_FINGER_C2H2_1"/>
    <property type="match status" value="1"/>
</dbReference>
<dbReference type="STRING" id="1043004.A0A074XUF7"/>
<evidence type="ECO:0000259" key="8">
    <source>
        <dbReference type="PROSITE" id="PS50157"/>
    </source>
</evidence>
<evidence type="ECO:0000313" key="9">
    <source>
        <dbReference type="EMBL" id="KEQ78266.1"/>
    </source>
</evidence>